<dbReference type="EMBL" id="ATHI01000001">
    <property type="protein sequence ID" value="EPR36197.1"/>
    <property type="molecule type" value="Genomic_DNA"/>
</dbReference>
<keyword evidence="2" id="KW-0808">Transferase</keyword>
<dbReference type="AlphaFoldDB" id="S7TG55"/>
<dbReference type="GO" id="GO:0016757">
    <property type="term" value="F:glycosyltransferase activity"/>
    <property type="evidence" value="ECO:0007669"/>
    <property type="project" value="InterPro"/>
</dbReference>
<dbReference type="STRING" id="1121439.dsat_1725"/>
<protein>
    <submittedName>
        <fullName evidence="2">Glycosyl transferase group 1</fullName>
    </submittedName>
</protein>
<gene>
    <name evidence="2" type="ORF">dsat_1725</name>
</gene>
<dbReference type="Pfam" id="PF00534">
    <property type="entry name" value="Glycos_transf_1"/>
    <property type="match status" value="1"/>
</dbReference>
<dbReference type="InterPro" id="IPR001296">
    <property type="entry name" value="Glyco_trans_1"/>
</dbReference>
<dbReference type="Gene3D" id="3.40.50.2000">
    <property type="entry name" value="Glycogen Phosphorylase B"/>
    <property type="match status" value="2"/>
</dbReference>
<dbReference type="OrthoDB" id="10007077at2"/>
<evidence type="ECO:0000313" key="3">
    <source>
        <dbReference type="Proteomes" id="UP000014975"/>
    </source>
</evidence>
<accession>S7TG55</accession>
<dbReference type="PANTHER" id="PTHR12526">
    <property type="entry name" value="GLYCOSYLTRANSFERASE"/>
    <property type="match status" value="1"/>
</dbReference>
<reference evidence="2 3" key="1">
    <citation type="journal article" date="2013" name="Genome Announc.">
        <title>Draft genome sequences for three mercury-methylating, sulfate-reducing bacteria.</title>
        <authorList>
            <person name="Brown S.D."/>
            <person name="Hurt R.A.Jr."/>
            <person name="Gilmour C.C."/>
            <person name="Elias D.A."/>
        </authorList>
    </citation>
    <scope>NUCLEOTIDE SEQUENCE [LARGE SCALE GENOMIC DNA]</scope>
    <source>
        <strain evidence="2 3">DSM 16529</strain>
    </source>
</reference>
<keyword evidence="3" id="KW-1185">Reference proteome</keyword>
<evidence type="ECO:0000259" key="1">
    <source>
        <dbReference type="Pfam" id="PF00534"/>
    </source>
</evidence>
<comment type="caution">
    <text evidence="2">The sequence shown here is derived from an EMBL/GenBank/DDBJ whole genome shotgun (WGS) entry which is preliminary data.</text>
</comment>
<dbReference type="RefSeq" id="WP_020885611.1">
    <property type="nucleotide sequence ID" value="NZ_ATHI01000001.1"/>
</dbReference>
<proteinExistence type="predicted"/>
<dbReference type="Proteomes" id="UP000014975">
    <property type="component" value="Unassembled WGS sequence"/>
</dbReference>
<dbReference type="PATRIC" id="fig|1121439.3.peg.109"/>
<sequence length="443" mass="50347">MTDGAVRAVSRPRVAFVGNQDNNAYRLCRWLRELGFDSHLFIHPDNLTQRRSHPALVSPGLDIAACPWTHIYSDLDAWYPYFGKTPASRRIENDFDAVVTSGSSVMFGLQFDRIPVFHIALGGDVRDIPRIGWFGPHPFDEKIRGFIFRKALRHCTRIFSGMSGGTAMTMRELRMQGRVTFVSLPEDQRHNLDVRDETLLARLNDAYGRYDKVFLWLSRLNYQVRDNQYKGADSFLQAFARIAKTRNVRAVVARHGNDADAFHALAGELGVLEHIDFVDHLSFWELATYLSISNAVVFDSLQPGSNAIGGLTREALSVGACVVRQINIEIISVLYGSRVPLRVAHDADDCHAAMLHYLDMSAEEFAALRESVLTWAGEHLDYRRSFAMRQIACELTTYAWANTLLHREFAVSRRGERAILFVQRLLLMAQRKFRTLLRRNDGG</sequence>
<dbReference type="eggNOG" id="COG0438">
    <property type="taxonomic scope" value="Bacteria"/>
</dbReference>
<dbReference type="SUPFAM" id="SSF53756">
    <property type="entry name" value="UDP-Glycosyltransferase/glycogen phosphorylase"/>
    <property type="match status" value="1"/>
</dbReference>
<organism evidence="2 3">
    <name type="scientific">Alkalidesulfovibrio alkalitolerans DSM 16529</name>
    <dbReference type="NCBI Taxonomy" id="1121439"/>
    <lineage>
        <taxon>Bacteria</taxon>
        <taxon>Pseudomonadati</taxon>
        <taxon>Thermodesulfobacteriota</taxon>
        <taxon>Desulfovibrionia</taxon>
        <taxon>Desulfovibrionales</taxon>
        <taxon>Desulfovibrionaceae</taxon>
        <taxon>Alkalidesulfovibrio</taxon>
    </lineage>
</organism>
<name>S7TG55_9BACT</name>
<feature type="domain" description="Glycosyl transferase family 1" evidence="1">
    <location>
        <begin position="225"/>
        <end position="323"/>
    </location>
</feature>
<evidence type="ECO:0000313" key="2">
    <source>
        <dbReference type="EMBL" id="EPR36197.1"/>
    </source>
</evidence>